<organism evidence="1 2">
    <name type="scientific">Eragrostis curvula</name>
    <name type="common">weeping love grass</name>
    <dbReference type="NCBI Taxonomy" id="38414"/>
    <lineage>
        <taxon>Eukaryota</taxon>
        <taxon>Viridiplantae</taxon>
        <taxon>Streptophyta</taxon>
        <taxon>Embryophyta</taxon>
        <taxon>Tracheophyta</taxon>
        <taxon>Spermatophyta</taxon>
        <taxon>Magnoliopsida</taxon>
        <taxon>Liliopsida</taxon>
        <taxon>Poales</taxon>
        <taxon>Poaceae</taxon>
        <taxon>PACMAD clade</taxon>
        <taxon>Chloridoideae</taxon>
        <taxon>Eragrostideae</taxon>
        <taxon>Eragrostidinae</taxon>
        <taxon>Eragrostis</taxon>
    </lineage>
</organism>
<dbReference type="EMBL" id="RWGY01000416">
    <property type="protein sequence ID" value="TVU01594.1"/>
    <property type="molecule type" value="Genomic_DNA"/>
</dbReference>
<keyword evidence="2" id="KW-1185">Reference proteome</keyword>
<feature type="non-terminal residue" evidence="1">
    <location>
        <position position="1"/>
    </location>
</feature>
<reference evidence="1 2" key="1">
    <citation type="journal article" date="2019" name="Sci. Rep.">
        <title>A high-quality genome of Eragrostis curvula grass provides insights into Poaceae evolution and supports new strategies to enhance forage quality.</title>
        <authorList>
            <person name="Carballo J."/>
            <person name="Santos B.A.C.M."/>
            <person name="Zappacosta D."/>
            <person name="Garbus I."/>
            <person name="Selva J.P."/>
            <person name="Gallo C.A."/>
            <person name="Diaz A."/>
            <person name="Albertini E."/>
            <person name="Caccamo M."/>
            <person name="Echenique V."/>
        </authorList>
    </citation>
    <scope>NUCLEOTIDE SEQUENCE [LARGE SCALE GENOMIC DNA]</scope>
    <source>
        <strain evidence="2">cv. Victoria</strain>
        <tissue evidence="1">Leaf</tissue>
    </source>
</reference>
<evidence type="ECO:0000313" key="1">
    <source>
        <dbReference type="EMBL" id="TVU01594.1"/>
    </source>
</evidence>
<dbReference type="PANTHER" id="PTHR34480:SF14">
    <property type="entry name" value="OS01G0967800 PROTEIN"/>
    <property type="match status" value="1"/>
</dbReference>
<protein>
    <submittedName>
        <fullName evidence="1">Uncharacterized protein</fullName>
    </submittedName>
</protein>
<accession>A0A5J9SRL2</accession>
<gene>
    <name evidence="1" type="ORF">EJB05_52966</name>
</gene>
<name>A0A5J9SRL2_9POAL</name>
<sequence length="428" mass="50610">MTETMKQGFCDNRERSCSTAARDNRESATNEIMHAVAVKDEEEADRAIQQLNEQGLGVDMSHEEYLSYHNKLPCPSHVDTKTKLHGVELNELEIRLALHRFNYVKWLKKTPKNESPNDKLKDDYLVDETFDCVEEDVSKVKEKCTLDFLEENIETIKEDGSKLLVFLGKHGFFKHFEKDGTLDWFFHPEHCALACLDDYQRLVPRNFGGFEYVNWNEYRRYFHSYEIEKEYVQYCEELSEKLKWMEGYVLMKPSSRTWRRVFTRGNDQATMIAAGFSKITWRLASNGYHEVLDNMSFDVCWYKELDCVYFEVWQRITKLKKSFRDALEDVYNLNKFPLRQSRMKRALETDCSKMEKEFCTCTEGITGEVTDQRAQELIAEAVRKLKEKPKFYEHYIKKKMSVARIIGLIRYKINFSDNGARVQIRHAA</sequence>
<dbReference type="OrthoDB" id="587492at2759"/>
<evidence type="ECO:0000313" key="2">
    <source>
        <dbReference type="Proteomes" id="UP000324897"/>
    </source>
</evidence>
<dbReference type="AlphaFoldDB" id="A0A5J9SRL2"/>
<dbReference type="PANTHER" id="PTHR34480">
    <property type="entry name" value="OS01G0967800 PROTEIN-RELATED"/>
    <property type="match status" value="1"/>
</dbReference>
<dbReference type="Proteomes" id="UP000324897">
    <property type="component" value="Unassembled WGS sequence"/>
</dbReference>
<proteinExistence type="predicted"/>
<dbReference type="Gramene" id="TVU01594">
    <property type="protein sequence ID" value="TVU01594"/>
    <property type="gene ID" value="EJB05_52966"/>
</dbReference>
<comment type="caution">
    <text evidence="1">The sequence shown here is derived from an EMBL/GenBank/DDBJ whole genome shotgun (WGS) entry which is preliminary data.</text>
</comment>